<comment type="catalytic activity">
    <reaction evidence="7">
        <text>Couples ATP hydrolysis with the unwinding of duplex DNA by translocating in the 3'-5' direction.</text>
        <dbReference type="EC" id="5.6.2.4"/>
    </reaction>
</comment>
<dbReference type="EC" id="5.6.2.4" evidence="8"/>
<feature type="domain" description="Helicase C-terminal" evidence="10">
    <location>
        <begin position="241"/>
        <end position="384"/>
    </location>
</feature>
<dbReference type="NCBIfam" id="TIGR00614">
    <property type="entry name" value="recQ_fam"/>
    <property type="match status" value="1"/>
</dbReference>
<evidence type="ECO:0000313" key="12">
    <source>
        <dbReference type="Proteomes" id="UP001190700"/>
    </source>
</evidence>
<evidence type="ECO:0000256" key="3">
    <source>
        <dbReference type="ARBA" id="ARBA00022801"/>
    </source>
</evidence>
<dbReference type="Pfam" id="PF00271">
    <property type="entry name" value="Helicase_C"/>
    <property type="match status" value="1"/>
</dbReference>
<dbReference type="PANTHER" id="PTHR13710:SF155">
    <property type="entry name" value="ATP-DEPENDENT DNA HELICASE Q-LIKE 3"/>
    <property type="match status" value="1"/>
</dbReference>
<proteinExistence type="inferred from homology"/>
<dbReference type="GO" id="GO:0003677">
    <property type="term" value="F:DNA binding"/>
    <property type="evidence" value="ECO:0007669"/>
    <property type="project" value="UniProtKB-KW"/>
</dbReference>
<dbReference type="PANTHER" id="PTHR13710">
    <property type="entry name" value="DNA HELICASE RECQ FAMILY MEMBER"/>
    <property type="match status" value="1"/>
</dbReference>
<dbReference type="PROSITE" id="PS00690">
    <property type="entry name" value="DEAH_ATP_HELICASE"/>
    <property type="match status" value="1"/>
</dbReference>
<dbReference type="GO" id="GO:0005524">
    <property type="term" value="F:ATP binding"/>
    <property type="evidence" value="ECO:0007669"/>
    <property type="project" value="UniProtKB-KW"/>
</dbReference>
<dbReference type="InterPro" id="IPR011545">
    <property type="entry name" value="DEAD/DEAH_box_helicase_dom"/>
</dbReference>
<evidence type="ECO:0000256" key="2">
    <source>
        <dbReference type="ARBA" id="ARBA00022741"/>
    </source>
</evidence>
<feature type="domain" description="Helicase ATP-binding" evidence="9">
    <location>
        <begin position="37"/>
        <end position="212"/>
    </location>
</feature>
<dbReference type="SMART" id="SM00490">
    <property type="entry name" value="HELICc"/>
    <property type="match status" value="1"/>
</dbReference>
<evidence type="ECO:0000256" key="5">
    <source>
        <dbReference type="ARBA" id="ARBA00022840"/>
    </source>
</evidence>
<evidence type="ECO:0000256" key="1">
    <source>
        <dbReference type="ARBA" id="ARBA00005446"/>
    </source>
</evidence>
<comment type="caution">
    <text evidence="11">The sequence shown here is derived from an EMBL/GenBank/DDBJ whole genome shotgun (WGS) entry which is preliminary data.</text>
</comment>
<keyword evidence="6" id="KW-0238">DNA-binding</keyword>
<sequence length="384" mass="42385">MVQEAMDLQRCFGRNLEEVLLRVFGIQSLRPLQVEAIKALESKYDSLIILATGAGKSLIYQLPAVLNCGVTVVLSPILALIQDQVAILEDQEVAAEVWNSTCASKARRPGLTTDLSSDEPETRLLYTTPESLLKQDLQGLLSQLHEKKLLSAFVVDEAHCALQWGFDFRPSYLQFKILRQKFPSVPVQALTATCRPEDRGALAHALGLLKPIVIEGSPDRKEISYQVRHKELIGDGGEDDVMQDMLAFIRQQGGSGILYAHTRESCEQLARSLREAGLLASAYHAGLEAVVRNKRQQDWLEADDEIMVATVAFGMGVNKCNVRWVIHWNLPKSVSHFYQESGRAGRNGEASFSLVYMSAADAANNARLQRSEEGASAYTSVGKA</sequence>
<evidence type="ECO:0000256" key="6">
    <source>
        <dbReference type="ARBA" id="ARBA00023125"/>
    </source>
</evidence>
<feature type="non-terminal residue" evidence="11">
    <location>
        <position position="384"/>
    </location>
</feature>
<accession>A0AAE0L599</accession>
<evidence type="ECO:0000256" key="8">
    <source>
        <dbReference type="ARBA" id="ARBA00034808"/>
    </source>
</evidence>
<dbReference type="GO" id="GO:0000724">
    <property type="term" value="P:double-strand break repair via homologous recombination"/>
    <property type="evidence" value="ECO:0007669"/>
    <property type="project" value="TreeGrafter"/>
</dbReference>
<gene>
    <name evidence="11" type="ORF">CYMTET_19380</name>
</gene>
<dbReference type="InterPro" id="IPR001650">
    <property type="entry name" value="Helicase_C-like"/>
</dbReference>
<evidence type="ECO:0000259" key="10">
    <source>
        <dbReference type="PROSITE" id="PS51194"/>
    </source>
</evidence>
<organism evidence="11 12">
    <name type="scientific">Cymbomonas tetramitiformis</name>
    <dbReference type="NCBI Taxonomy" id="36881"/>
    <lineage>
        <taxon>Eukaryota</taxon>
        <taxon>Viridiplantae</taxon>
        <taxon>Chlorophyta</taxon>
        <taxon>Pyramimonadophyceae</taxon>
        <taxon>Pyramimonadales</taxon>
        <taxon>Pyramimonadaceae</taxon>
        <taxon>Cymbomonas</taxon>
    </lineage>
</organism>
<dbReference type="GO" id="GO:0009378">
    <property type="term" value="F:four-way junction helicase activity"/>
    <property type="evidence" value="ECO:0007669"/>
    <property type="project" value="TreeGrafter"/>
</dbReference>
<evidence type="ECO:0000256" key="4">
    <source>
        <dbReference type="ARBA" id="ARBA00022806"/>
    </source>
</evidence>
<dbReference type="SUPFAM" id="SSF52540">
    <property type="entry name" value="P-loop containing nucleoside triphosphate hydrolases"/>
    <property type="match status" value="1"/>
</dbReference>
<keyword evidence="12" id="KW-1185">Reference proteome</keyword>
<dbReference type="GO" id="GO:0005737">
    <property type="term" value="C:cytoplasm"/>
    <property type="evidence" value="ECO:0007669"/>
    <property type="project" value="TreeGrafter"/>
</dbReference>
<evidence type="ECO:0000256" key="7">
    <source>
        <dbReference type="ARBA" id="ARBA00034617"/>
    </source>
</evidence>
<dbReference type="GO" id="GO:0005694">
    <property type="term" value="C:chromosome"/>
    <property type="evidence" value="ECO:0007669"/>
    <property type="project" value="TreeGrafter"/>
</dbReference>
<dbReference type="Gene3D" id="3.40.50.300">
    <property type="entry name" value="P-loop containing nucleotide triphosphate hydrolases"/>
    <property type="match status" value="2"/>
</dbReference>
<dbReference type="SMART" id="SM00487">
    <property type="entry name" value="DEXDc"/>
    <property type="match status" value="1"/>
</dbReference>
<keyword evidence="2" id="KW-0547">Nucleotide-binding</keyword>
<dbReference type="AlphaFoldDB" id="A0AAE0L599"/>
<dbReference type="InterPro" id="IPR027417">
    <property type="entry name" value="P-loop_NTPase"/>
</dbReference>
<dbReference type="GO" id="GO:0016787">
    <property type="term" value="F:hydrolase activity"/>
    <property type="evidence" value="ECO:0007669"/>
    <property type="project" value="UniProtKB-KW"/>
</dbReference>
<keyword evidence="5" id="KW-0067">ATP-binding</keyword>
<evidence type="ECO:0000259" key="9">
    <source>
        <dbReference type="PROSITE" id="PS51192"/>
    </source>
</evidence>
<dbReference type="Proteomes" id="UP001190700">
    <property type="component" value="Unassembled WGS sequence"/>
</dbReference>
<dbReference type="PROSITE" id="PS51194">
    <property type="entry name" value="HELICASE_CTER"/>
    <property type="match status" value="1"/>
</dbReference>
<dbReference type="GO" id="GO:0043138">
    <property type="term" value="F:3'-5' DNA helicase activity"/>
    <property type="evidence" value="ECO:0007669"/>
    <property type="project" value="UniProtKB-EC"/>
</dbReference>
<dbReference type="InterPro" id="IPR004589">
    <property type="entry name" value="DNA_helicase_ATP-dep_RecQ"/>
</dbReference>
<dbReference type="InterPro" id="IPR014001">
    <property type="entry name" value="Helicase_ATP-bd"/>
</dbReference>
<dbReference type="PROSITE" id="PS51192">
    <property type="entry name" value="HELICASE_ATP_BIND_1"/>
    <property type="match status" value="1"/>
</dbReference>
<keyword evidence="4" id="KW-0347">Helicase</keyword>
<reference evidence="11 12" key="1">
    <citation type="journal article" date="2015" name="Genome Biol. Evol.">
        <title>Comparative Genomics of a Bacterivorous Green Alga Reveals Evolutionary Causalities and Consequences of Phago-Mixotrophic Mode of Nutrition.</title>
        <authorList>
            <person name="Burns J.A."/>
            <person name="Paasch A."/>
            <person name="Narechania A."/>
            <person name="Kim E."/>
        </authorList>
    </citation>
    <scope>NUCLEOTIDE SEQUENCE [LARGE SCALE GENOMIC DNA]</scope>
    <source>
        <strain evidence="11 12">PLY_AMNH</strain>
    </source>
</reference>
<name>A0AAE0L599_9CHLO</name>
<dbReference type="CDD" id="cd17920">
    <property type="entry name" value="DEXHc_RecQ"/>
    <property type="match status" value="1"/>
</dbReference>
<dbReference type="EMBL" id="LGRX02009044">
    <property type="protein sequence ID" value="KAK3272314.1"/>
    <property type="molecule type" value="Genomic_DNA"/>
</dbReference>
<dbReference type="InterPro" id="IPR002464">
    <property type="entry name" value="DNA/RNA_helicase_DEAH_CS"/>
</dbReference>
<dbReference type="Pfam" id="PF00270">
    <property type="entry name" value="DEAD"/>
    <property type="match status" value="1"/>
</dbReference>
<protein>
    <recommendedName>
        <fullName evidence="8">DNA 3'-5' helicase</fullName>
        <ecNumber evidence="8">5.6.2.4</ecNumber>
    </recommendedName>
</protein>
<comment type="similarity">
    <text evidence="1">Belongs to the helicase family. RecQ subfamily.</text>
</comment>
<keyword evidence="3" id="KW-0378">Hydrolase</keyword>
<evidence type="ECO:0000313" key="11">
    <source>
        <dbReference type="EMBL" id="KAK3272314.1"/>
    </source>
</evidence>